<organism evidence="1 2">
    <name type="scientific">Streptomonospora salina</name>
    <dbReference type="NCBI Taxonomy" id="104205"/>
    <lineage>
        <taxon>Bacteria</taxon>
        <taxon>Bacillati</taxon>
        <taxon>Actinomycetota</taxon>
        <taxon>Actinomycetes</taxon>
        <taxon>Streptosporangiales</taxon>
        <taxon>Nocardiopsidaceae</taxon>
        <taxon>Streptomonospora</taxon>
    </lineage>
</organism>
<dbReference type="AlphaFoldDB" id="A0A841EH61"/>
<proteinExistence type="predicted"/>
<keyword evidence="2" id="KW-1185">Reference proteome</keyword>
<gene>
    <name evidence="1" type="ORF">HNR25_002512</name>
</gene>
<dbReference type="SUPFAM" id="SSF52540">
    <property type="entry name" value="P-loop containing nucleoside triphosphate hydrolases"/>
    <property type="match status" value="1"/>
</dbReference>
<name>A0A841EH61_9ACTN</name>
<dbReference type="Gene3D" id="3.40.50.300">
    <property type="entry name" value="P-loop containing nucleotide triphosphate hydrolases"/>
    <property type="match status" value="1"/>
</dbReference>
<dbReference type="RefSeq" id="WP_184635236.1">
    <property type="nucleotide sequence ID" value="NZ_BAABKT010000013.1"/>
</dbReference>
<dbReference type="InterPro" id="IPR027417">
    <property type="entry name" value="P-loop_NTPase"/>
</dbReference>
<dbReference type="Proteomes" id="UP000578077">
    <property type="component" value="Unassembled WGS sequence"/>
</dbReference>
<accession>A0A841EH61</accession>
<protein>
    <submittedName>
        <fullName evidence="1">Uncharacterized protein</fullName>
    </submittedName>
</protein>
<reference evidence="1 2" key="1">
    <citation type="submission" date="2020-08" db="EMBL/GenBank/DDBJ databases">
        <title>Sequencing the genomes of 1000 actinobacteria strains.</title>
        <authorList>
            <person name="Klenk H.-P."/>
        </authorList>
    </citation>
    <scope>NUCLEOTIDE SEQUENCE [LARGE SCALE GENOMIC DNA]</scope>
    <source>
        <strain evidence="1 2">DSM 44593</strain>
    </source>
</reference>
<comment type="caution">
    <text evidence="1">The sequence shown here is derived from an EMBL/GenBank/DDBJ whole genome shotgun (WGS) entry which is preliminary data.</text>
</comment>
<evidence type="ECO:0000313" key="1">
    <source>
        <dbReference type="EMBL" id="MBB5998761.1"/>
    </source>
</evidence>
<dbReference type="EMBL" id="JACHLY010000001">
    <property type="protein sequence ID" value="MBB5998761.1"/>
    <property type="molecule type" value="Genomic_DNA"/>
</dbReference>
<evidence type="ECO:0000313" key="2">
    <source>
        <dbReference type="Proteomes" id="UP000578077"/>
    </source>
</evidence>
<sequence length="263" mass="27019">MLVCLANAKGAPGASVTALALATAWPADSLLAECDPAGGDLRTGLLTGIGQGRTIANLAMAQRNGAISAEDVSGQLYALHEPGTDHARFALPGLADPMTAAALGGLWEPLASVAGDARIGPHGHVDVIADCGRLDHPHAPWPLMRAADLVLLTVRSTLPSIMAAAARLPHLRQALAPHGQGSEIAVALVENGPYSAAEVGDLLEARIALRLPFDATAVSGLNSGQRPRRVARSALLRAARNGASEIRRVRGMQRPHSADGGTS</sequence>